<gene>
    <name evidence="2" type="ORF">TRIVIDRAFT_66661</name>
</gene>
<protein>
    <submittedName>
        <fullName evidence="2">Uncharacterized protein</fullName>
    </submittedName>
</protein>
<dbReference type="GeneID" id="25796863"/>
<keyword evidence="3" id="KW-1185">Reference proteome</keyword>
<dbReference type="HOGENOM" id="CLU_121529_0_0_1"/>
<organism evidence="2 3">
    <name type="scientific">Hypocrea virens (strain Gv29-8 / FGSC 10586)</name>
    <name type="common">Gliocladium virens</name>
    <name type="synonym">Trichoderma virens</name>
    <dbReference type="NCBI Taxonomy" id="413071"/>
    <lineage>
        <taxon>Eukaryota</taxon>
        <taxon>Fungi</taxon>
        <taxon>Dikarya</taxon>
        <taxon>Ascomycota</taxon>
        <taxon>Pezizomycotina</taxon>
        <taxon>Sordariomycetes</taxon>
        <taxon>Hypocreomycetidae</taxon>
        <taxon>Hypocreales</taxon>
        <taxon>Hypocreaceae</taxon>
        <taxon>Trichoderma</taxon>
    </lineage>
</organism>
<proteinExistence type="predicted"/>
<dbReference type="STRING" id="413071.G9N6K0"/>
<dbReference type="InParanoid" id="G9N6K0"/>
<accession>G9N6K0</accession>
<dbReference type="OrthoDB" id="4899132at2759"/>
<name>G9N6K0_HYPVG</name>
<dbReference type="EMBL" id="ABDF02000088">
    <property type="protein sequence ID" value="EHK17760.1"/>
    <property type="molecule type" value="Genomic_DNA"/>
</dbReference>
<dbReference type="VEuPathDB" id="FungiDB:TRIVIDRAFT_66661"/>
<feature type="compositionally biased region" description="Basic and acidic residues" evidence="1">
    <location>
        <begin position="63"/>
        <end position="74"/>
    </location>
</feature>
<dbReference type="AlphaFoldDB" id="G9N6K0"/>
<feature type="region of interest" description="Disordered" evidence="1">
    <location>
        <begin position="40"/>
        <end position="77"/>
    </location>
</feature>
<comment type="caution">
    <text evidence="2">The sequence shown here is derived from an EMBL/GenBank/DDBJ whole genome shotgun (WGS) entry which is preliminary data.</text>
</comment>
<evidence type="ECO:0000256" key="1">
    <source>
        <dbReference type="SAM" id="MobiDB-lite"/>
    </source>
</evidence>
<evidence type="ECO:0000313" key="2">
    <source>
        <dbReference type="EMBL" id="EHK17760.1"/>
    </source>
</evidence>
<evidence type="ECO:0000313" key="3">
    <source>
        <dbReference type="Proteomes" id="UP000007115"/>
    </source>
</evidence>
<sequence>MVGNEPIGVNFKKVPKEEVAALEAQGWEVYSVMTKSDWRPGQLIGQNGSDPATLAKSPSFAPPDRHKEATDRRSATSTGHVLLYQRPAGVCAGWGGYDDYTQWQSFGRRIHKDMVEKQEWSTDPMKPVQFVDESGEVAQTITIPFDREDLPSQPRNLASLYDKLNPTDSQKPRAAKRKKTWQIVESKKPRQQL</sequence>
<reference evidence="2 3" key="1">
    <citation type="journal article" date="2011" name="Genome Biol.">
        <title>Comparative genome sequence analysis underscores mycoparasitism as the ancestral life style of Trichoderma.</title>
        <authorList>
            <person name="Kubicek C.P."/>
            <person name="Herrera-Estrella A."/>
            <person name="Seidl-Seiboth V."/>
            <person name="Martinez D.A."/>
            <person name="Druzhinina I.S."/>
            <person name="Thon M."/>
            <person name="Zeilinger S."/>
            <person name="Casas-Flores S."/>
            <person name="Horwitz B.A."/>
            <person name="Mukherjee P.K."/>
            <person name="Mukherjee M."/>
            <person name="Kredics L."/>
            <person name="Alcaraz L.D."/>
            <person name="Aerts A."/>
            <person name="Antal Z."/>
            <person name="Atanasova L."/>
            <person name="Cervantes-Badillo M.G."/>
            <person name="Challacombe J."/>
            <person name="Chertkov O."/>
            <person name="McCluskey K."/>
            <person name="Coulpier F."/>
            <person name="Deshpande N."/>
            <person name="von Doehren H."/>
            <person name="Ebbole D.J."/>
            <person name="Esquivel-Naranjo E.U."/>
            <person name="Fekete E."/>
            <person name="Flipphi M."/>
            <person name="Glaser F."/>
            <person name="Gomez-Rodriguez E.Y."/>
            <person name="Gruber S."/>
            <person name="Han C."/>
            <person name="Henrissat B."/>
            <person name="Hermosa R."/>
            <person name="Hernandez-Onate M."/>
            <person name="Karaffa L."/>
            <person name="Kosti I."/>
            <person name="Le Crom S."/>
            <person name="Lindquist E."/>
            <person name="Lucas S."/>
            <person name="Luebeck M."/>
            <person name="Luebeck P.S."/>
            <person name="Margeot A."/>
            <person name="Metz B."/>
            <person name="Misra M."/>
            <person name="Nevalainen H."/>
            <person name="Omann M."/>
            <person name="Packer N."/>
            <person name="Perrone G."/>
            <person name="Uresti-Rivera E.E."/>
            <person name="Salamov A."/>
            <person name="Schmoll M."/>
            <person name="Seiboth B."/>
            <person name="Shapiro H."/>
            <person name="Sukno S."/>
            <person name="Tamayo-Ramos J.A."/>
            <person name="Tisch D."/>
            <person name="Wiest A."/>
            <person name="Wilkinson H.H."/>
            <person name="Zhang M."/>
            <person name="Coutinho P.M."/>
            <person name="Kenerley C.M."/>
            <person name="Monte E."/>
            <person name="Baker S.E."/>
            <person name="Grigoriev I.V."/>
        </authorList>
    </citation>
    <scope>NUCLEOTIDE SEQUENCE [LARGE SCALE GENOMIC DNA]</scope>
    <source>
        <strain evidence="3">Gv29-8 / FGSC 10586</strain>
    </source>
</reference>
<dbReference type="RefSeq" id="XP_013951953.1">
    <property type="nucleotide sequence ID" value="XM_014096478.1"/>
</dbReference>
<dbReference type="eggNOG" id="ENOG502TBIC">
    <property type="taxonomic scope" value="Eukaryota"/>
</dbReference>
<dbReference type="Proteomes" id="UP000007115">
    <property type="component" value="Unassembled WGS sequence"/>
</dbReference>
<feature type="region of interest" description="Disordered" evidence="1">
    <location>
        <begin position="147"/>
        <end position="193"/>
    </location>
</feature>